<evidence type="ECO:0000256" key="1">
    <source>
        <dbReference type="SAM" id="MobiDB-lite"/>
    </source>
</evidence>
<evidence type="ECO:0000256" key="2">
    <source>
        <dbReference type="SAM" id="Phobius"/>
    </source>
</evidence>
<accession>G0URW6</accession>
<protein>
    <submittedName>
        <fullName evidence="3">Uncharacterized protein TCIL3000_8_3470</fullName>
    </submittedName>
</protein>
<keyword evidence="2" id="KW-0472">Membrane</keyword>
<feature type="transmembrane region" description="Helical" evidence="2">
    <location>
        <begin position="6027"/>
        <end position="6052"/>
    </location>
</feature>
<proteinExistence type="predicted"/>
<dbReference type="VEuPathDB" id="TriTrypDB:TcIL3000_8_3470"/>
<feature type="region of interest" description="Disordered" evidence="1">
    <location>
        <begin position="1715"/>
        <end position="1742"/>
    </location>
</feature>
<reference evidence="3" key="1">
    <citation type="journal article" date="2012" name="Proc. Natl. Acad. Sci. U.S.A.">
        <title>Antigenic diversity is generated by distinct evolutionary mechanisms in African trypanosome species.</title>
        <authorList>
            <person name="Jackson A.P."/>
            <person name="Berry A."/>
            <person name="Aslett M."/>
            <person name="Allison H.C."/>
            <person name="Burton P."/>
            <person name="Vavrova-Anderson J."/>
            <person name="Brown R."/>
            <person name="Browne H."/>
            <person name="Corton N."/>
            <person name="Hauser H."/>
            <person name="Gamble J."/>
            <person name="Gilderthorp R."/>
            <person name="Marcello L."/>
            <person name="McQuillan J."/>
            <person name="Otto T.D."/>
            <person name="Quail M.A."/>
            <person name="Sanders M.J."/>
            <person name="van Tonder A."/>
            <person name="Ginger M.L."/>
            <person name="Field M.C."/>
            <person name="Barry J.D."/>
            <person name="Hertz-Fowler C."/>
            <person name="Berriman M."/>
        </authorList>
    </citation>
    <scope>NUCLEOTIDE SEQUENCE</scope>
    <source>
        <strain evidence="3">IL3000</strain>
    </source>
</reference>
<sequence length="6290" mass="680913">MTCVSNVGVPGAISPRRCSRRMKSNAGMVFSFLPLLLLALLAASATVGSAEAAVQYTLRSVEQLSLNQLVRVHFTADVGGGKSVLTTGDKFFFVEVDGKESCGGKIPPNAFNVSSVRPGGLSGTGSFTVKRKSFEVNKKYHMCYAGSDGAVSQAMRAGSGASDLIVWPSVYVGMVLQGENSPNEAGTLRLTLEEHTQEGRSVNKGVSETHGMFLLPCSDKGVCDDAGHAAELCAAAQRNMVKLSGLKGAGTDRISGTFTLHDLGTKTSFVICVPYCSTADGNCDEVTPNLMSYTTVVRDSSADEVAEVLSFAPPGSNTYITVPAKPQAREKGFLMLFGSGFSTSDKIVVAHVNGDCQSDLQLLNNLKLGTLTTTPGGQMSISFLAPDLIDEQIVGRVCYFNNSSGKWSEIQRAGDSSVSLEARFTIDVLQPSSYTFSPKEPAVGRKVSVSFKGEGLRGDKDSAFATMTTCEDSEGPDGTRFDCKMAHGSEPSCEVFVDPDSNSGGSLRMCYRKRGSLNAAEVRGTITMTARNPVFSIAPYPLVGGRRAKIQFHGANLSLADKVVFVSNGSECGMSVVESKFYANNVAEVTEGQIYSYDVIGSAKQCLRVCYFIRSLNVWSVARPEGDFAPVPGECGKNNLYVGAYALRFSLSDEKLSAKETTVLKLSTTGDEPMPSHMKIVRSSKECAFAFCMDNEIYTSACEMDQHADDYASTILEKEASILAGAADKQYILCAKSKGGNFTPVLPAGKEGEENVVINSEKERVKLASVSPDVWHVGEAFLNSTFKGEGLNKTSDKVLVFQEDSMLDPKAKVCPPFGSFPTPALKATIVQDGGAEDSVVAQFSGSHNMHDGAVVHFCFLWGAGKHVTHAGSLTFSSPQPSTVTISSTTPGAVRAGSPVTLEFYSNTSALELGSERVYFYRFPRTSSQIRECYCGMKCPQENLEEYEGVRLEGGANDSTTLWSNPRGFGNYGFRATYIICYASSLKGSVVYMGEVEVGMAQPTFYELGSKSGDIGSGHPFILRAIQQCTTSTCLKLSREDQVKLIAEERNCYDLHGGNDDGMTSNIGPVKVVENRYETRVVVNKEGKYRVCYGIDNSFTELPYTGSYITEPLTAGPADPSTFTTTPLQPSAGELLTLLLTCSSDVCSTCSNVWLLPGRATSCWGDTSDAIMSNRCVESVTTMTFRDVFLKAGEYSVCYGKTLFDGHRIPTVLTIGAANPTSFTASTYDIPANQYSPLVLDVEGVGLTTDDEIIIIPSRGVTCHSLPKDSQPRSGLLLQLEKAFSSTRKLEVDENGAKATWSLTALDYFDESLLSNDKLCDNPGKSCSLSLCYRRKEATWAPVSSEGGKMRLLPPNPSGVVFDRDSPSVGMYMMVTIAGEGLKASDAFSIRGSNCDGQPVTVSVGSPTEGSDGKEWIGVVRFNGTSEGSYVGCFVHGKIVTYVDVNSDGSNFTISEEALHYTHSNSDSGDRRIVTQYEVLSVSVKKGDGIVEPASMDLVVSDQECNYLPYLAATGKEPEFPVVAPMPNTSSVTFGGRVVVSASTYALCVNFSNSMHLVEKNPSGEPLTVLPATPVRYILSTKHSFVEQPFDMTFISTNHLEFSPKDSAQIIDGDLYDCGMDNVTIIGTLTVVPMEVREGHASVARGVTIPEKYVDKNLTVCYRRAGGTHATVPLEENLDRNLLPIEPFPSAWTTKPRQPQEGRTLKVTFLGGEKVRDSLSPSDKPKLLPITDEGEEPSCDQSGGITEGNIDMEGANAVWTIPAKAVEKGKYVVCYTLEALGVPLRVMKPPVLETFDKQSPMGVASPNGELSTVFDGERFVMSFITDVPLKPRLVHERTVSTAYDDVLLSESLDCSKAVGKEQAATIPDDFGYKDLVKNVKSAYLHLVLKGATAKYYVCMRRSNRTSEEAFYDFEVIGDILAPGSVQVTSAPVSAYTITPSSPRAWVPRNKVKLTYSDGHSAESFSLMFFMAVNGKSKDEGNGIISNCFRPTAEEATPGGDVQLLNTDIKVNITTGVMAVPFPAGGTYELCYQLAKPNQHAAPVYAEAAVVKDPSPTTYSVTEITPVGAKFNITFHATDPIFSAAELNNNDVKLFAIEGDAVQVGTKLECPSSNEKPVGVKSQVGEWVGLTDTSANWLTSFESKAHVFVCFRVSQESEYFPVPNADGGFIFPIGFNGARGYTVSPSPSYMGQELNITVVGSMLGAGDKIKIIDVTELPSDTADDEICYDKSYEADDSSAIEGEGAFDGHDVNVISPSQVWYTLRANKSGNFIVCYKNIAASNDWNQLVDPPSFSVRPPHPSGFMVSLTPLYTTQTALLSIVDDESLLGSLDSAKLVDRVGPSHTFLCTADAAGSSNVAVFHRVEAGSNASVATYRLCASKPATLTLCYTLQKGTWAEVPAKLSDNQQQYQAMEIAPQPFGEVQIEPSLPRPYEIFKLTFKTLEKDANAHFLKFAPAPQERCSSEVSYVEPLFYRKDEVSNSFSVALTRGGKYHVYIGTRETDATSVVEHEQQIELSGCNPCSYEPPFSFLGSVVNLTFTGNSIWVKGDKKIDLSLDDTIILVPYSAEIHETYPCDSTDGPFASKPIRASAISDDFSKTTFTLHVENNKTYLGEYYVCYKMANTESGYAIVPTGDTVDSSTFSIYPSLTLDMKTCPTAPPFLDSVTFTASYDGELYPKIAFTESDDLVLLPQVSKCGDTDASAVGGALHPTFNSSKRGEAKWTLTMPSGAKQESYILCIQARYFTEYVALHPNVVTVKAQDPTYVMTVPALSPSQKGPFTMYIHGRNLNKDDKAYFVRSTEVCSEHCGEQLEPTPLPGANAVQSFRNNTLVELSIESRPENVDVALCYRRRGERLVRLTSYLMHDVDPWGYVSSFEPRVGTQPTLMFRGSKLSSTDSMMIVEEGKSCEFHLAAVVGRFHSIGVGHHWTNFHLPLVGVTAGRYTVCYSLEGSGVFMQMRTPFVVQTGGPSEYTTSNTPMQGRATELTIGNTSYKPSVGDEVMIACSKCSCFDETSAVLPYGRSYLEILQAEGDVTLRMGMEVEGSYPVCYRIAGSGFAQVGAQSITPVPRWPDHSRTSPSPTYQGQRVTVTVEKGAKEEMGHVPTEGDDVALQGMMIVTEERSCWDTMEMNNTGVLSDCADSEREGLKENECKLHLPSVGPDVEALELVFPLKYTVCYREKGQKEYVAVLPPAGDSHVVEKADPSSISTYPESVSSGMLNVSMKFPNAASGDTAYLVKYDGDELTTSTPCDDKSANVTQPSSAFPFYSFDVPDNMGERSLVVCYTKKSATVAEVPQQLILQKPSPSKWALESSEGDVRFRQYFGILFTGVGLDPQEDSVVFSQVPCKLAASSSGAETPYQRVGDFVVVENSGEEVVLKVIVQLVDTVNAPSVHVCYRRGTSWISVAPVLSLKSPVPDVVEFTPPIEKARVGHQVHIVRKGQDDGSELSFAVITGDDSSSKSWCHNYTKEDVLEPYLRVVNRSVAEIPSWRTEGTVRLCLRSGGGPAKDVSLSPQGITSELLILGPNPVSFTTHPEVPRVGQQVTLTFQLEEAPEEGDLARIVTPDNKVGCAEAQPVEGFSDALAVKWTEGTSTDVILINSEDTWNYSSFMAPGRFAVCYYSAKEAQWSLVGGSAETSEFEVKNMAPASWKIMTGREPHPGETFALQFTDSGGNLNPSGDHVWAVPKSKACNVDRATCLECIDFVLDSGASTSNSTSTLPTASLIGGEFHICYQLAGATATMLPGTLTIKSNGVICAAEDRVTPGMEHSLMFLLDVDTDVGDETWRISSYDTDLSDCAKNYDPAFVEGRSGKPVKKNATSMTYKLEWPISMTKERYRICFSSGGVSQIVCPCSQFTPWKGDCYLSTNKAKVSANSGHHPVYVGQTLMLNFTVDEAAEGETISEVGLVEYVDGLTVCNDNENKVHFSFDKNHIASDGVSQSIVIDLQHTFSPVDLIVCVKVGDSTVFTRSGLGIGDALFDILKVRPYLKLEMFPTRGDLIRAGQTLSLVFKHSSNEVDDVVSSSDEVTFVQNPEDCREEKLDVINVMKNLSFDDCSFNSLPAVVSSQNDDTKSSGVSVTFQNSVPKGSWYVCYKLQHGTWAPVTPSISLLESAVEGCAPSIGMREVERQTRRRAMQYVRTSINVAQGADNTFKSGDAVRVIRKGEPCFADGNFVFSSSIQKKGNEVSTLTFSESTGRFKMCYRSGGVNSTTANWSPLCDAFEVGEATPVAKYSGCLRVGQAVDVSMMHSEEHTFAQGELFRFISADDECIRADGTLPYLKSITVGDVEQTAEGVKITVNGTNFAMPPVVVGGGITSLRLCYTDKDANLFRVPFNGNVEGASGLSVGPRLISSVGRRGEIIAGERVLLQFAVAPSGETNTPVLRPYKTELPVPYKYGPPYNGAFDAATGFLLKPSTQYREGRCFFNNQSGYGVYGNETHVTGAFDPEEAGMYVLCYRPAGCSVEDASELIRVYEPNPSKWSVTPASVRRGQLFMLRFQRNTGEVDSLPLSANDGYAVKSKDELCWDLPEDAGGPVVGTSDQTEARAIVPAEPPATPTPGEAEFHVCYRLNGHPWTQVTNEHLRIKAANPSSFTVRDRALRVMQRNSIQFHGSSLSSKDRVKVINMADFCTDDAVPPEGMLSYSAESGKPLPGSSSGWPVAAFGNDETIISISSDTVGTFSVCYRLSEDAAWTLVYGNLTFLPRIPSSVVQTPKTPAMGEMFTLDFIVTDDLLDQGDALSIHDQVKLFDGVVSCLNPGKEPDVIVTSPSHAGHLPHNISFQMASGTRGEQTLCYVRSGHVIWGFDSVFIRPNPWNFTTVPQETSPIRAGQLINIIFNGFGLVSGPDSKMDEVKVVPAGGSQTDKACQQETYDKAYYYPLTANGTHAVQIVRFPPQRKSSYWVCYKLNGGRFHIMPESQLDVLEADPFYAASSKGNTVMDGEAAVWNIQSSFPIPETAFVFYSSKLCNDFMYYEDPQVALEKFPHDVAFIKDSAALLRAGHPSVNETTLSLCYFADGTISMLGENSVNVVPGIPTSLNEPMIAIARNIFSFVLEVEPTEDDYVVLLENPEHCIGLTPPKDSSELFIDKKYSSGKFTVKTALDREGTYHVCYSHRTGKCGAVPVNECARTVGVVTAAAPDPSGWSMDPRTPYTTDLVQITLSRQNIEGFVTSPRAGGENTDERLWLAPLGAEASKMEHVAQACMETMNGGGIILQPSQFQRNRWTARLTEENSYGLCFLPEGMNLPAIFPPFERSGPVVRLSTVTNVNVITIPSVGAATIVLLEGKGLSKDDHVVAVGTRRKSSTSSICTNTSYKTRVNGTFPSKPGQGMHSMLVEFQFVSPGRYVICYKPAAPTGKMLLVTKNAIEVHPSLLTFHLISVPIVDEPLILELSGIGLSSSDKAAVVATANSKRKGTCAGGNFTKLFNVSASGSTARHSSIPKQAGEHVVCLLKNGSSAIQLSPSIIVRTQTEVIATFKVQPVCKASTRCTVQPVLALVDSTGASVSVPSATVVMRLKKENGLYADDLLSGRDRYEHTDDSTFQFLELEVSAPGVYTMEGHFTLSEQESVVAVSSKFTVNDDEVPSDNATVSCTPVGIIPRSILPNGQDNPNVNITCKITTIQGTQPKDYSVELSAGTSTEVTIDEDSDGAPVYSFTVLPPHSNHSVQFVNITVVFTKGSGSVIVTNSPLVVFIGSQPGPQSLLRCTSGSVGLPLSSMVRLKDSLVCNVQGRSVVNNQEQDICALPEYFHIAKRYDDVPNQDEIVDLSPFPDSMDGSYTLDVTVDRPSLSVSVLGSVFPSGNESANTPMEGSPARFTVIGEPGVGSTIVCESNQTKSRLWFSPSEHIVCSLTLEASGAPVIALAQELEVGIPQGGSINADDSNAWGSTLEYSGTTPAMPGLDSTSQNKLSTHFDITALYKPSNTPIASATGSLVFVSSITLAEEGVDSPRVIVVNGSGLSLKHMYGAKRSPDCQEGVDEVLTAKPSQSHPGAIEMQISSEEGIFYLCFAPDDQKEGWTSLANGTVDTSALGQMAWVDTWLALLIVGIVFLCIFLVLLVVLIWCLCKGARRRSKIVDTVYIRPRPNDRFTAASSQSPFIAPATPQPSVTEAKKQLQTARSHIEKRKPRQTRLTAQGYGMHGSSSVYPQKEDDKTATSTGTYVENRTKKTQMTSNNFHSIATNEIEMSEIKVLPAVLPPKPPLKERNKLYEESLSEGTISATKKISSPQITTGSYATRSTGQHLQQPTFSISQSYETTTNVNDSEEPKNTRSWVGPFEVVGYTSKPLVPPLKRQVETTKGEQKL</sequence>
<dbReference type="EMBL" id="HE575321">
    <property type="protein sequence ID" value="CCC92128.1"/>
    <property type="molecule type" value="Genomic_DNA"/>
</dbReference>
<organism evidence="3">
    <name type="scientific">Trypanosoma congolense (strain IL3000)</name>
    <dbReference type="NCBI Taxonomy" id="1068625"/>
    <lineage>
        <taxon>Eukaryota</taxon>
        <taxon>Discoba</taxon>
        <taxon>Euglenozoa</taxon>
        <taxon>Kinetoplastea</taxon>
        <taxon>Metakinetoplastina</taxon>
        <taxon>Trypanosomatida</taxon>
        <taxon>Trypanosomatidae</taxon>
        <taxon>Trypanosoma</taxon>
        <taxon>Nannomonas</taxon>
    </lineage>
</organism>
<feature type="region of interest" description="Disordered" evidence="1">
    <location>
        <begin position="6123"/>
        <end position="6146"/>
    </location>
</feature>
<name>G0URW6_TRYCI</name>
<keyword evidence="2" id="KW-1133">Transmembrane helix</keyword>
<keyword evidence="2" id="KW-0812">Transmembrane</keyword>
<evidence type="ECO:0000313" key="3">
    <source>
        <dbReference type="EMBL" id="CCC92128.1"/>
    </source>
</evidence>
<gene>
    <name evidence="3" type="ORF">TCIL3000_8_3470</name>
</gene>